<dbReference type="InterPro" id="IPR009057">
    <property type="entry name" value="Homeodomain-like_sf"/>
</dbReference>
<evidence type="ECO:0000256" key="2">
    <source>
        <dbReference type="ARBA" id="ARBA00023125"/>
    </source>
</evidence>
<feature type="domain" description="HTH tetR-type" evidence="5">
    <location>
        <begin position="1"/>
        <end position="61"/>
    </location>
</feature>
<gene>
    <name evidence="6" type="ORF">SAMN05421748_14530</name>
</gene>
<dbReference type="Pfam" id="PF00440">
    <property type="entry name" value="TetR_N"/>
    <property type="match status" value="1"/>
</dbReference>
<feature type="DNA-binding region" description="H-T-H motif" evidence="4">
    <location>
        <begin position="24"/>
        <end position="43"/>
    </location>
</feature>
<dbReference type="OrthoDB" id="3186364at2"/>
<evidence type="ECO:0000313" key="7">
    <source>
        <dbReference type="Proteomes" id="UP000219612"/>
    </source>
</evidence>
<dbReference type="InterPro" id="IPR001647">
    <property type="entry name" value="HTH_TetR"/>
</dbReference>
<name>A0A285KKH5_9ACTN</name>
<keyword evidence="7" id="KW-1185">Reference proteome</keyword>
<dbReference type="PRINTS" id="PR00455">
    <property type="entry name" value="HTHTETR"/>
</dbReference>
<dbReference type="Gene3D" id="1.10.357.10">
    <property type="entry name" value="Tetracycline Repressor, domain 2"/>
    <property type="match status" value="1"/>
</dbReference>
<organism evidence="6 7">
    <name type="scientific">Paractinoplanes atraurantiacus</name>
    <dbReference type="NCBI Taxonomy" id="1036182"/>
    <lineage>
        <taxon>Bacteria</taxon>
        <taxon>Bacillati</taxon>
        <taxon>Actinomycetota</taxon>
        <taxon>Actinomycetes</taxon>
        <taxon>Micromonosporales</taxon>
        <taxon>Micromonosporaceae</taxon>
        <taxon>Paractinoplanes</taxon>
    </lineage>
</organism>
<dbReference type="GO" id="GO:0000976">
    <property type="term" value="F:transcription cis-regulatory region binding"/>
    <property type="evidence" value="ECO:0007669"/>
    <property type="project" value="TreeGrafter"/>
</dbReference>
<keyword evidence="1" id="KW-0805">Transcription regulation</keyword>
<evidence type="ECO:0000256" key="4">
    <source>
        <dbReference type="PROSITE-ProRule" id="PRU00335"/>
    </source>
</evidence>
<accession>A0A285KKH5</accession>
<protein>
    <submittedName>
        <fullName evidence="6">Regulatory protein, tetR family</fullName>
    </submittedName>
</protein>
<evidence type="ECO:0000259" key="5">
    <source>
        <dbReference type="PROSITE" id="PS50977"/>
    </source>
</evidence>
<keyword evidence="2 4" id="KW-0238">DNA-binding</keyword>
<dbReference type="Proteomes" id="UP000219612">
    <property type="component" value="Unassembled WGS sequence"/>
</dbReference>
<dbReference type="SUPFAM" id="SSF46689">
    <property type="entry name" value="Homeodomain-like"/>
    <property type="match status" value="1"/>
</dbReference>
<keyword evidence="3" id="KW-0804">Transcription</keyword>
<dbReference type="PANTHER" id="PTHR30055">
    <property type="entry name" value="HTH-TYPE TRANSCRIPTIONAL REGULATOR RUTR"/>
    <property type="match status" value="1"/>
</dbReference>
<dbReference type="InterPro" id="IPR050109">
    <property type="entry name" value="HTH-type_TetR-like_transc_reg"/>
</dbReference>
<dbReference type="RefSeq" id="WP_097328920.1">
    <property type="nucleotide sequence ID" value="NZ_OBDY01000045.1"/>
</dbReference>
<dbReference type="PANTHER" id="PTHR30055:SF234">
    <property type="entry name" value="HTH-TYPE TRANSCRIPTIONAL REGULATOR BETI"/>
    <property type="match status" value="1"/>
</dbReference>
<sequence length="185" mass="19664">MSARERVIGAALDLFAENGVSGTSLQMIADRLGVTKAAVYHQFPTKEEIVLTAIAPAMDRLVALAESTAGQRGRPARVRHAIAGVVDLVVDYRRLSAVLSFDPVVIQLVRPHPAMRAVESLLDMIAGPDPDPATRIGVTMVSGGLITAGTDPHLAKMDDEALRSLLTASALRLLGVRPARADQKQ</sequence>
<dbReference type="GO" id="GO:0003700">
    <property type="term" value="F:DNA-binding transcription factor activity"/>
    <property type="evidence" value="ECO:0007669"/>
    <property type="project" value="TreeGrafter"/>
</dbReference>
<evidence type="ECO:0000313" key="6">
    <source>
        <dbReference type="EMBL" id="SNY73118.1"/>
    </source>
</evidence>
<proteinExistence type="predicted"/>
<reference evidence="6 7" key="1">
    <citation type="submission" date="2017-09" db="EMBL/GenBank/DDBJ databases">
        <authorList>
            <person name="Ehlers B."/>
            <person name="Leendertz F.H."/>
        </authorList>
    </citation>
    <scope>NUCLEOTIDE SEQUENCE [LARGE SCALE GENOMIC DNA]</scope>
    <source>
        <strain evidence="6 7">CGMCC 4.6857</strain>
    </source>
</reference>
<dbReference type="AlphaFoldDB" id="A0A285KKH5"/>
<evidence type="ECO:0000256" key="1">
    <source>
        <dbReference type="ARBA" id="ARBA00023015"/>
    </source>
</evidence>
<dbReference type="PROSITE" id="PS50977">
    <property type="entry name" value="HTH_TETR_2"/>
    <property type="match status" value="1"/>
</dbReference>
<dbReference type="EMBL" id="OBDY01000045">
    <property type="protein sequence ID" value="SNY73118.1"/>
    <property type="molecule type" value="Genomic_DNA"/>
</dbReference>
<evidence type="ECO:0000256" key="3">
    <source>
        <dbReference type="ARBA" id="ARBA00023163"/>
    </source>
</evidence>